<dbReference type="GO" id="GO:0008168">
    <property type="term" value="F:methyltransferase activity"/>
    <property type="evidence" value="ECO:0007669"/>
    <property type="project" value="InterPro"/>
</dbReference>
<name>A0AA39A9R5_VITRO</name>
<evidence type="ECO:0000313" key="2">
    <source>
        <dbReference type="Proteomes" id="UP001168098"/>
    </source>
</evidence>
<dbReference type="AlphaFoldDB" id="A0AA39A9R5"/>
<dbReference type="Proteomes" id="UP001168098">
    <property type="component" value="Unassembled WGS sequence"/>
</dbReference>
<evidence type="ECO:0000313" key="1">
    <source>
        <dbReference type="EMBL" id="KAJ9703516.1"/>
    </source>
</evidence>
<dbReference type="Gene3D" id="3.40.50.150">
    <property type="entry name" value="Vaccinia Virus protein VP39"/>
    <property type="match status" value="1"/>
</dbReference>
<dbReference type="InterPro" id="IPR005299">
    <property type="entry name" value="MeTrfase_7"/>
</dbReference>
<protein>
    <submittedName>
        <fullName evidence="1">Uncharacterized protein</fullName>
    </submittedName>
</protein>
<sequence length="285" mass="32021">MLLFLFFPFLFSLIVYLIRLMTLMSQKKMLLEARPFLEDSIKDTFSSGIPSCVKLSDLGCSSGPNSPSAISEIIHTIHGMAKRMDCKSPEFQVFLNDLPGNDFNISEDGTLGHCFITGVPGSFHGRIFPSRSLDFVHSSCSAHWLSQKRTRDIYIANGSPPTVIQAYTNQFQRDFSLFLGLRSEEIKPGGSVVITIIGRNMEDPSSGDCCDLWELLAKSLLDMLAEGEVRTMVQEEGSFNLDKLETFEASWDPFDESDKYADHVAKHHLMGKGKYFFIFISLTKK</sequence>
<keyword evidence="2" id="KW-1185">Reference proteome</keyword>
<dbReference type="Pfam" id="PF03492">
    <property type="entry name" value="Methyltransf_7"/>
    <property type="match status" value="1"/>
</dbReference>
<dbReference type="SUPFAM" id="SSF53335">
    <property type="entry name" value="S-adenosyl-L-methionine-dependent methyltransferases"/>
    <property type="match status" value="1"/>
</dbReference>
<gene>
    <name evidence="1" type="ORF">PVL29_005033</name>
</gene>
<reference evidence="1 2" key="1">
    <citation type="journal article" date="2023" name="BMC Biotechnol.">
        <title>Vitis rotundifolia cv Carlos genome sequencing.</title>
        <authorList>
            <person name="Huff M."/>
            <person name="Hulse-Kemp A."/>
            <person name="Scheffler B."/>
            <person name="Youngblood R."/>
            <person name="Simpson S."/>
            <person name="Babiker E."/>
            <person name="Staton M."/>
        </authorList>
    </citation>
    <scope>NUCLEOTIDE SEQUENCE [LARGE SCALE GENOMIC DNA]</scope>
    <source>
        <tissue evidence="1">Leaf</tissue>
    </source>
</reference>
<comment type="caution">
    <text evidence="1">The sequence shown here is derived from an EMBL/GenBank/DDBJ whole genome shotgun (WGS) entry which is preliminary data.</text>
</comment>
<proteinExistence type="predicted"/>
<dbReference type="EMBL" id="JARBHA010000004">
    <property type="protein sequence ID" value="KAJ9703516.1"/>
    <property type="molecule type" value="Genomic_DNA"/>
</dbReference>
<organism evidence="1 2">
    <name type="scientific">Vitis rotundifolia</name>
    <name type="common">Muscadine grape</name>
    <dbReference type="NCBI Taxonomy" id="103349"/>
    <lineage>
        <taxon>Eukaryota</taxon>
        <taxon>Viridiplantae</taxon>
        <taxon>Streptophyta</taxon>
        <taxon>Embryophyta</taxon>
        <taxon>Tracheophyta</taxon>
        <taxon>Spermatophyta</taxon>
        <taxon>Magnoliopsida</taxon>
        <taxon>eudicotyledons</taxon>
        <taxon>Gunneridae</taxon>
        <taxon>Pentapetalae</taxon>
        <taxon>rosids</taxon>
        <taxon>Vitales</taxon>
        <taxon>Vitaceae</taxon>
        <taxon>Viteae</taxon>
        <taxon>Vitis</taxon>
    </lineage>
</organism>
<dbReference type="PANTHER" id="PTHR31009">
    <property type="entry name" value="S-ADENOSYL-L-METHIONINE:CARBOXYL METHYLTRANSFERASE FAMILY PROTEIN"/>
    <property type="match status" value="1"/>
</dbReference>
<dbReference type="InterPro" id="IPR029063">
    <property type="entry name" value="SAM-dependent_MTases_sf"/>
</dbReference>
<accession>A0AA39A9R5</accession>